<comment type="catalytic activity">
    <reaction evidence="8 12 13">
        <text>H2O2 + AH2 = A + 2 H2O</text>
        <dbReference type="Rhea" id="RHEA:30275"/>
        <dbReference type="ChEBI" id="CHEBI:13193"/>
        <dbReference type="ChEBI" id="CHEBI:15377"/>
        <dbReference type="ChEBI" id="CHEBI:16240"/>
        <dbReference type="ChEBI" id="CHEBI:17499"/>
        <dbReference type="EC" id="1.11.1.21"/>
    </reaction>
</comment>
<dbReference type="PRINTS" id="PR00458">
    <property type="entry name" value="PEROXIDASE"/>
</dbReference>
<dbReference type="PANTHER" id="PTHR30555">
    <property type="entry name" value="HYDROPEROXIDASE I, BIFUNCTIONAL CATALASE-PEROXIDASE"/>
    <property type="match status" value="1"/>
</dbReference>
<evidence type="ECO:0000256" key="3">
    <source>
        <dbReference type="ARBA" id="ARBA00022723"/>
    </source>
</evidence>
<protein>
    <recommendedName>
        <fullName evidence="11 12">Catalase-peroxidase</fullName>
        <shortName evidence="12">CP</shortName>
        <ecNumber evidence="10 12">1.11.1.21</ecNumber>
    </recommendedName>
    <alternativeName>
        <fullName evidence="12">Peroxidase/catalase</fullName>
    </alternativeName>
</protein>
<dbReference type="SUPFAM" id="SSF48113">
    <property type="entry name" value="Heme-dependent peroxidases"/>
    <property type="match status" value="2"/>
</dbReference>
<comment type="similarity">
    <text evidence="9 12 13">Belongs to the peroxidase family. Peroxidase/catalase subfamily.</text>
</comment>
<comment type="caution">
    <text evidence="12">Lacks conserved residue(s) required for the propagation of feature annotation.</text>
</comment>
<evidence type="ECO:0000256" key="4">
    <source>
        <dbReference type="ARBA" id="ARBA00023002"/>
    </source>
</evidence>
<dbReference type="GO" id="GO:0070301">
    <property type="term" value="P:cellular response to hydrogen peroxide"/>
    <property type="evidence" value="ECO:0007669"/>
    <property type="project" value="TreeGrafter"/>
</dbReference>
<dbReference type="NCBIfam" id="TIGR00198">
    <property type="entry name" value="cat_per_HPI"/>
    <property type="match status" value="1"/>
</dbReference>
<comment type="PTM">
    <text evidence="12">Formation of the three residue Trp-Tyr-Met cross-link is important for the catalase, but not the peroxidase activity of the enzyme.</text>
</comment>
<dbReference type="GO" id="GO:0042744">
    <property type="term" value="P:hydrogen peroxide catabolic process"/>
    <property type="evidence" value="ECO:0007669"/>
    <property type="project" value="UniProtKB-KW"/>
</dbReference>
<dbReference type="InterPro" id="IPR019793">
    <property type="entry name" value="Peroxidases_heam-ligand_BS"/>
</dbReference>
<evidence type="ECO:0000256" key="10">
    <source>
        <dbReference type="ARBA" id="ARBA00067012"/>
    </source>
</evidence>
<feature type="binding site" description="axial binding residue" evidence="12">
    <location>
        <position position="278"/>
    </location>
    <ligand>
        <name>heme b</name>
        <dbReference type="ChEBI" id="CHEBI:60344"/>
    </ligand>
    <ligandPart>
        <name>Fe</name>
        <dbReference type="ChEBI" id="CHEBI:18248"/>
    </ligandPart>
</feature>
<dbReference type="GO" id="GO:0004096">
    <property type="term" value="F:catalase activity"/>
    <property type="evidence" value="ECO:0007669"/>
    <property type="project" value="UniProtKB-UniRule"/>
</dbReference>
<dbReference type="HAMAP" id="MF_01961">
    <property type="entry name" value="Catal_peroxid"/>
    <property type="match status" value="1"/>
</dbReference>
<dbReference type="FunFam" id="1.10.520.10:FF:000002">
    <property type="entry name" value="Catalase-peroxidase"/>
    <property type="match status" value="1"/>
</dbReference>
<dbReference type="FunFam" id="1.10.420.10:FF:000004">
    <property type="entry name" value="Catalase-peroxidase"/>
    <property type="match status" value="1"/>
</dbReference>
<comment type="subunit">
    <text evidence="12">Homodimer or homotetramer.</text>
</comment>
<sequence>MDTNLHNLPPENSILYELNEPAAQCPFGYGAVKQTAGGGRTNREWWPNQLKLSILRQNDHKSNPLDPGFNYAEEFKKLDLNAVKQDLFELMTNSQDWWPADYGHYGPFFVRMAWHSAGTYRIGDGRGGSGSGAQRFAPLNSWPDNANLDKARLLLWPIKQKYGQKISWADLMILAGNCALESMNFKTFGFGGGREDVWEPEQDIYWGPETEWLGDKRYTGDRELDNPLAAVQMGLIYVNPEGPNGEPDPIRSARDIRETFGRMAMNDEETVALIAGGHTFGKTHGAADPGQYVGKEPAGATLEEMSTGWRNSFGKGHGADTITSGLEGAWTRTPAQWSNDYFDHLFGFEWELTKSPAGAHQWRPVNGGGAGTIPDAHDPAKKHAPFMLTTDIALRADPVYEVISRRFQLNPEEFADAFARAWFKLTHRDMGPKERYLGPEVPTEELLWQDPIPAVTYPLVNDQDVADLKTNILASGLSVQQLVSTAWAAASTYRGSDKRGGTNGGRLRLAPQRNWEVNNPAQLHDVLRALTGIQQAFNAAQTDGKQISMADLIVLAGVVGIEQAARNAGHSVTVPFTPGRADASQAQTDVLSFAALEPAADGFRNYLKPHHKAAAEELLIDKAQLLTLTAPELTVLFGGLRAININFDQSQHGVFTARPGALTNDYFVNLLDLNTTWSATSDAQNTFNGRDRKTGAVKWTGTRVDLIFGSNSELRALAEVYACADAGEKFVHDFVAVWARLMNLGRFDLA</sequence>
<comment type="caution">
    <text evidence="15">The sequence shown here is derived from an EMBL/GenBank/DDBJ whole genome shotgun (WGS) entry which is preliminary data.</text>
</comment>
<keyword evidence="3 12" id="KW-0479">Metal-binding</keyword>
<evidence type="ECO:0000313" key="16">
    <source>
        <dbReference type="Proteomes" id="UP000322791"/>
    </source>
</evidence>
<dbReference type="Pfam" id="PF00141">
    <property type="entry name" value="peroxidase"/>
    <property type="match status" value="2"/>
</dbReference>
<evidence type="ECO:0000256" key="8">
    <source>
        <dbReference type="ARBA" id="ARBA00051651"/>
    </source>
</evidence>
<dbReference type="EMBL" id="VTHL01000045">
    <property type="protein sequence ID" value="TYZ05450.1"/>
    <property type="molecule type" value="Genomic_DNA"/>
</dbReference>
<evidence type="ECO:0000256" key="2">
    <source>
        <dbReference type="ARBA" id="ARBA00022617"/>
    </source>
</evidence>
<comment type="function">
    <text evidence="12">Bifunctional enzyme with both catalase and broad-spectrum peroxidase activity.</text>
</comment>
<keyword evidence="2 12" id="KW-0349">Heme</keyword>
<keyword evidence="1 12" id="KW-0575">Peroxidase</keyword>
<keyword evidence="6 12" id="KW-0376">Hydrogen peroxide</keyword>
<dbReference type="AlphaFoldDB" id="A0A5D6UQW9"/>
<evidence type="ECO:0000256" key="9">
    <source>
        <dbReference type="ARBA" id="ARBA00060838"/>
    </source>
</evidence>
<dbReference type="PANTHER" id="PTHR30555:SF0">
    <property type="entry name" value="CATALASE-PEROXIDASE"/>
    <property type="match status" value="1"/>
</dbReference>
<keyword evidence="16" id="KW-1185">Reference proteome</keyword>
<evidence type="ECO:0000256" key="11">
    <source>
        <dbReference type="ARBA" id="ARBA00074141"/>
    </source>
</evidence>
<reference evidence="15 16" key="1">
    <citation type="submission" date="2019-08" db="EMBL/GenBank/DDBJ databases">
        <authorList>
            <person name="Seo M.-J."/>
        </authorList>
    </citation>
    <scope>NUCLEOTIDE SEQUENCE [LARGE SCALE GENOMIC DNA]</scope>
    <source>
        <strain evidence="15 16">KIGAM108</strain>
    </source>
</reference>
<evidence type="ECO:0000256" key="6">
    <source>
        <dbReference type="ARBA" id="ARBA00023324"/>
    </source>
</evidence>
<keyword evidence="4 12" id="KW-0560">Oxidoreductase</keyword>
<dbReference type="CDD" id="cd00649">
    <property type="entry name" value="catalase_peroxidase_1"/>
    <property type="match status" value="1"/>
</dbReference>
<comment type="catalytic activity">
    <reaction evidence="7 12 13">
        <text>2 H2O2 = O2 + 2 H2O</text>
        <dbReference type="Rhea" id="RHEA:20309"/>
        <dbReference type="ChEBI" id="CHEBI:15377"/>
        <dbReference type="ChEBI" id="CHEBI:15379"/>
        <dbReference type="ChEBI" id="CHEBI:16240"/>
        <dbReference type="EC" id="1.11.1.21"/>
    </reaction>
</comment>
<feature type="site" description="Transition state stabilizer" evidence="12">
    <location>
        <position position="111"/>
    </location>
</feature>
<dbReference type="GO" id="GO:0046872">
    <property type="term" value="F:metal ion binding"/>
    <property type="evidence" value="ECO:0007669"/>
    <property type="project" value="UniProtKB-KW"/>
</dbReference>
<dbReference type="InterPro" id="IPR002016">
    <property type="entry name" value="Haem_peroxidase"/>
</dbReference>
<evidence type="ECO:0000259" key="14">
    <source>
        <dbReference type="PROSITE" id="PS50873"/>
    </source>
</evidence>
<dbReference type="PROSITE" id="PS00436">
    <property type="entry name" value="PEROXIDASE_2"/>
    <property type="match status" value="1"/>
</dbReference>
<dbReference type="InterPro" id="IPR000763">
    <property type="entry name" value="Catalase_peroxidase"/>
</dbReference>
<evidence type="ECO:0000256" key="13">
    <source>
        <dbReference type="RuleBase" id="RU003451"/>
    </source>
</evidence>
<dbReference type="Gene3D" id="1.10.520.10">
    <property type="match status" value="2"/>
</dbReference>
<accession>A0A5D6UQW9</accession>
<dbReference type="InterPro" id="IPR019794">
    <property type="entry name" value="Peroxidases_AS"/>
</dbReference>
<comment type="cofactor">
    <cofactor evidence="12">
        <name>heme b</name>
        <dbReference type="ChEBI" id="CHEBI:60344"/>
    </cofactor>
    <text evidence="12">Binds 1 heme b (iron(II)-protoporphyrin IX) group per dimer.</text>
</comment>
<evidence type="ECO:0000256" key="5">
    <source>
        <dbReference type="ARBA" id="ARBA00023004"/>
    </source>
</evidence>
<dbReference type="CDD" id="cd08200">
    <property type="entry name" value="catalase_peroxidase_2"/>
    <property type="match status" value="1"/>
</dbReference>
<dbReference type="GO" id="GO:0005829">
    <property type="term" value="C:cytosol"/>
    <property type="evidence" value="ECO:0007669"/>
    <property type="project" value="UniProtKB-ARBA"/>
</dbReference>
<evidence type="ECO:0000313" key="15">
    <source>
        <dbReference type="EMBL" id="TYZ05450.1"/>
    </source>
</evidence>
<keyword evidence="5 12" id="KW-0408">Iron</keyword>
<dbReference type="InterPro" id="IPR010255">
    <property type="entry name" value="Haem_peroxidase_sf"/>
</dbReference>
<gene>
    <name evidence="12 15" type="primary">katG</name>
    <name evidence="15" type="ORF">FY528_21080</name>
</gene>
<name>A0A5D6UQW9_9BACT</name>
<dbReference type="Proteomes" id="UP000322791">
    <property type="component" value="Unassembled WGS sequence"/>
</dbReference>
<evidence type="ECO:0000256" key="1">
    <source>
        <dbReference type="ARBA" id="ARBA00022559"/>
    </source>
</evidence>
<dbReference type="PROSITE" id="PS00435">
    <property type="entry name" value="PEROXIDASE_1"/>
    <property type="match status" value="1"/>
</dbReference>
<dbReference type="FunFam" id="1.10.420.10:FF:000002">
    <property type="entry name" value="Catalase-peroxidase"/>
    <property type="match status" value="1"/>
</dbReference>
<dbReference type="EC" id="1.11.1.21" evidence="10 12"/>
<evidence type="ECO:0000256" key="12">
    <source>
        <dbReference type="HAMAP-Rule" id="MF_01961"/>
    </source>
</evidence>
<organism evidence="15 16">
    <name type="scientific">Hymenobacter lutimineralis</name>
    <dbReference type="NCBI Taxonomy" id="2606448"/>
    <lineage>
        <taxon>Bacteria</taxon>
        <taxon>Pseudomonadati</taxon>
        <taxon>Bacteroidota</taxon>
        <taxon>Cytophagia</taxon>
        <taxon>Cytophagales</taxon>
        <taxon>Hymenobacteraceae</taxon>
        <taxon>Hymenobacter</taxon>
    </lineage>
</organism>
<dbReference type="GO" id="GO:0020037">
    <property type="term" value="F:heme binding"/>
    <property type="evidence" value="ECO:0007669"/>
    <property type="project" value="InterPro"/>
</dbReference>
<dbReference type="RefSeq" id="WP_149072979.1">
    <property type="nucleotide sequence ID" value="NZ_VTHL01000045.1"/>
</dbReference>
<feature type="cross-link" description="Tryptophyl-tyrosyl-methioninium (Tyr-Met) (with Trp-114)" evidence="12">
    <location>
        <begin position="237"/>
        <end position="263"/>
    </location>
</feature>
<dbReference type="Gene3D" id="1.10.420.10">
    <property type="entry name" value="Peroxidase, domain 2"/>
    <property type="match status" value="2"/>
</dbReference>
<feature type="active site" description="Proton acceptor" evidence="12">
    <location>
        <position position="115"/>
    </location>
</feature>
<evidence type="ECO:0000256" key="7">
    <source>
        <dbReference type="ARBA" id="ARBA00049145"/>
    </source>
</evidence>
<feature type="domain" description="Plant heme peroxidase family profile" evidence="14">
    <location>
        <begin position="166"/>
        <end position="438"/>
    </location>
</feature>
<dbReference type="PROSITE" id="PS50873">
    <property type="entry name" value="PEROXIDASE_4"/>
    <property type="match status" value="1"/>
</dbReference>
<dbReference type="PRINTS" id="PR00460">
    <property type="entry name" value="BPEROXIDASE"/>
</dbReference>
<proteinExistence type="inferred from homology"/>
<dbReference type="NCBIfam" id="NF011635">
    <property type="entry name" value="PRK15061.1"/>
    <property type="match status" value="1"/>
</dbReference>